<evidence type="ECO:0000313" key="2">
    <source>
        <dbReference type="Proteomes" id="UP001597391"/>
    </source>
</evidence>
<evidence type="ECO:0000313" key="1">
    <source>
        <dbReference type="EMBL" id="MFD2841030.1"/>
    </source>
</evidence>
<dbReference type="Proteomes" id="UP001597391">
    <property type="component" value="Unassembled WGS sequence"/>
</dbReference>
<protein>
    <submittedName>
        <fullName evidence="1">Uncharacterized protein</fullName>
    </submittedName>
</protein>
<organism evidence="1 2">
    <name type="scientific">Populibacterium corticicola</name>
    <dbReference type="NCBI Taxonomy" id="1812826"/>
    <lineage>
        <taxon>Bacteria</taxon>
        <taxon>Bacillati</taxon>
        <taxon>Actinomycetota</taxon>
        <taxon>Actinomycetes</taxon>
        <taxon>Micrococcales</taxon>
        <taxon>Jonesiaceae</taxon>
        <taxon>Populibacterium</taxon>
    </lineage>
</organism>
<dbReference type="RefSeq" id="WP_377466954.1">
    <property type="nucleotide sequence ID" value="NZ_JBHUOP010000004.1"/>
</dbReference>
<accession>A0ABW5XIE7</accession>
<name>A0ABW5XIE7_9MICO</name>
<sequence>MRTTPNSLARLTPFGGKVTISTLSIVLALGLTACGSNSSNELPLATPTDTETALVQPPERIDDPAAEYRLHEYNIEHEPDLNLDSPNYKEEALISSKNDYTIGEVHYLDSLLSVDQEWGAQEIMDAMIQATPEEAQKVREALNSYDEDDDLEVTNVLAKYGFGEDFNLIPYDREMPIGDKNDITRDEFEKIATYISAKDYYQLREHVAALEGDDLSVAHSWLKGLTDTQIFEKVLEDNGLEIQPYDIQ</sequence>
<comment type="caution">
    <text evidence="1">The sequence shown here is derived from an EMBL/GenBank/DDBJ whole genome shotgun (WGS) entry which is preliminary data.</text>
</comment>
<keyword evidence="2" id="KW-1185">Reference proteome</keyword>
<dbReference type="PROSITE" id="PS51257">
    <property type="entry name" value="PROKAR_LIPOPROTEIN"/>
    <property type="match status" value="1"/>
</dbReference>
<gene>
    <name evidence="1" type="ORF">ACFSYH_10665</name>
</gene>
<proteinExistence type="predicted"/>
<dbReference type="EMBL" id="JBHUOP010000004">
    <property type="protein sequence ID" value="MFD2841030.1"/>
    <property type="molecule type" value="Genomic_DNA"/>
</dbReference>
<reference evidence="2" key="1">
    <citation type="journal article" date="2019" name="Int. J. Syst. Evol. Microbiol.">
        <title>The Global Catalogue of Microorganisms (GCM) 10K type strain sequencing project: providing services to taxonomists for standard genome sequencing and annotation.</title>
        <authorList>
            <consortium name="The Broad Institute Genomics Platform"/>
            <consortium name="The Broad Institute Genome Sequencing Center for Infectious Disease"/>
            <person name="Wu L."/>
            <person name="Ma J."/>
        </authorList>
    </citation>
    <scope>NUCLEOTIDE SEQUENCE [LARGE SCALE GENOMIC DNA]</scope>
    <source>
        <strain evidence="2">KCTC 33576</strain>
    </source>
</reference>